<evidence type="ECO:0000259" key="2">
    <source>
        <dbReference type="Pfam" id="PF02957"/>
    </source>
</evidence>
<proteinExistence type="predicted"/>
<sequence length="164" mass="17490">MAGLWARLLKMHFSRISRKKRKVLLLCVPAAKKKPTAMSFWRPPIHNVTGIQHLWYESFHRGHASFCGCGDPILHITALAETYGHPTGPRPSGPPAVDPNPNIRRARPAPAAPEPPQVDPRPALTWHGDGGSDGGAGGSGSGGPVADFADDGLDQLVAALDDEE</sequence>
<feature type="compositionally biased region" description="Gly residues" evidence="1">
    <location>
        <begin position="128"/>
        <end position="143"/>
    </location>
</feature>
<organism evidence="3">
    <name type="scientific">Alphatorquevirus sp</name>
    <dbReference type="NCBI Taxonomy" id="2809145"/>
    <lineage>
        <taxon>Viruses</taxon>
        <taxon>Monodnaviria</taxon>
        <taxon>Shotokuvirae</taxon>
        <taxon>Commensaviricota</taxon>
        <taxon>Cardeaviricetes</taxon>
        <taxon>Sanitavirales</taxon>
        <taxon>Anelloviridae</taxon>
        <taxon>Alphatorquevirus</taxon>
    </lineage>
</organism>
<protein>
    <recommendedName>
        <fullName evidence="2">Hepatitis TT virus Orf2/Gyrovirus Vp2 N-terminal domain-containing protein</fullName>
    </recommendedName>
</protein>
<feature type="compositionally biased region" description="Pro residues" evidence="1">
    <location>
        <begin position="88"/>
        <end position="98"/>
    </location>
</feature>
<dbReference type="Pfam" id="PF02957">
    <property type="entry name" value="TT_ORF2-like"/>
    <property type="match status" value="1"/>
</dbReference>
<feature type="region of interest" description="Disordered" evidence="1">
    <location>
        <begin position="84"/>
        <end position="152"/>
    </location>
</feature>
<feature type="domain" description="Hepatitis TT virus Orf2/Gyrovirus Vp2 N-terminal" evidence="2">
    <location>
        <begin position="50"/>
        <end position="96"/>
    </location>
</feature>
<evidence type="ECO:0000313" key="3">
    <source>
        <dbReference type="EMBL" id="UHS18335.1"/>
    </source>
</evidence>
<feature type="compositionally biased region" description="Pro residues" evidence="1">
    <location>
        <begin position="110"/>
        <end position="119"/>
    </location>
</feature>
<accession>A0A8K1XHU0</accession>
<reference evidence="3" key="1">
    <citation type="journal article" date="2021" name="Cell Host Microbe">
        <title>Global genome analysis reveals a vast and dynamic anellovirus landscape within the human virome.</title>
        <authorList>
            <person name="Arze C.A."/>
            <person name="Springer S."/>
            <person name="Dudas G."/>
            <person name="Patel S."/>
            <person name="Bhattacharyya A."/>
            <person name="Swaminathan H."/>
            <person name="Brugnara C."/>
            <person name="Delagrave S."/>
            <person name="Ong T."/>
            <person name="Kahvejian A."/>
            <person name="Echelard Y."/>
            <person name="Weinstein E.G."/>
            <person name="Hajjar R.J."/>
            <person name="Andersen K.G."/>
            <person name="Yozwiak N.L."/>
        </authorList>
    </citation>
    <scope>NUCLEOTIDE SEQUENCE</scope>
    <source>
        <strain evidence="3">TF1YBNFXA</strain>
    </source>
</reference>
<evidence type="ECO:0000256" key="1">
    <source>
        <dbReference type="SAM" id="MobiDB-lite"/>
    </source>
</evidence>
<dbReference type="EMBL" id="OK574396">
    <property type="protein sequence ID" value="UHS18335.1"/>
    <property type="molecule type" value="Genomic_DNA"/>
</dbReference>
<name>A0A8K1XHU0_9VIRU</name>
<dbReference type="InterPro" id="IPR004118">
    <property type="entry name" value="HEV_TT_vir_Orf2/Gyrovir_Vp2_N"/>
</dbReference>